<name>A0A8J6BM60_ZIZPA</name>
<protein>
    <submittedName>
        <fullName evidence="2">Uncharacterized protein</fullName>
    </submittedName>
</protein>
<dbReference type="AlphaFoldDB" id="A0A8J6BM60"/>
<reference evidence="2" key="2">
    <citation type="submission" date="2021-02" db="EMBL/GenBank/DDBJ databases">
        <authorList>
            <person name="Kimball J.A."/>
            <person name="Haas M.W."/>
            <person name="Macchietto M."/>
            <person name="Kono T."/>
            <person name="Duquette J."/>
            <person name="Shao M."/>
        </authorList>
    </citation>
    <scope>NUCLEOTIDE SEQUENCE</scope>
    <source>
        <tissue evidence="2">Fresh leaf tissue</tissue>
    </source>
</reference>
<sequence length="113" mass="12858">MDGIGGLASEAIENATRNDHAMPNTEEMGKSSVDQSRYSGMLTIPSGKVQAIADNDHAMLDAQETRKPLLEQPWDYRLSIAIPVKVRVTETKYQPNRLSRRMRRIFFVYFDDP</sequence>
<evidence type="ECO:0000256" key="1">
    <source>
        <dbReference type="SAM" id="MobiDB-lite"/>
    </source>
</evidence>
<dbReference type="Proteomes" id="UP000729402">
    <property type="component" value="Unassembled WGS sequence"/>
</dbReference>
<dbReference type="EMBL" id="JAAALK010000081">
    <property type="protein sequence ID" value="KAG8089864.1"/>
    <property type="molecule type" value="Genomic_DNA"/>
</dbReference>
<reference evidence="2" key="1">
    <citation type="journal article" date="2021" name="bioRxiv">
        <title>Whole Genome Assembly and Annotation of Northern Wild Rice, Zizania palustris L., Supports a Whole Genome Duplication in the Zizania Genus.</title>
        <authorList>
            <person name="Haas M."/>
            <person name="Kono T."/>
            <person name="Macchietto M."/>
            <person name="Millas R."/>
            <person name="McGilp L."/>
            <person name="Shao M."/>
            <person name="Duquette J."/>
            <person name="Hirsch C.N."/>
            <person name="Kimball J."/>
        </authorList>
    </citation>
    <scope>NUCLEOTIDE SEQUENCE</scope>
    <source>
        <tissue evidence="2">Fresh leaf tissue</tissue>
    </source>
</reference>
<evidence type="ECO:0000313" key="2">
    <source>
        <dbReference type="EMBL" id="KAG8089864.1"/>
    </source>
</evidence>
<accession>A0A8J6BM60</accession>
<keyword evidence="3" id="KW-1185">Reference proteome</keyword>
<comment type="caution">
    <text evidence="2">The sequence shown here is derived from an EMBL/GenBank/DDBJ whole genome shotgun (WGS) entry which is preliminary data.</text>
</comment>
<gene>
    <name evidence="2" type="ORF">GUJ93_ZPchr0011g28404</name>
</gene>
<feature type="region of interest" description="Disordered" evidence="1">
    <location>
        <begin position="1"/>
        <end position="35"/>
    </location>
</feature>
<proteinExistence type="predicted"/>
<organism evidence="2 3">
    <name type="scientific">Zizania palustris</name>
    <name type="common">Northern wild rice</name>
    <dbReference type="NCBI Taxonomy" id="103762"/>
    <lineage>
        <taxon>Eukaryota</taxon>
        <taxon>Viridiplantae</taxon>
        <taxon>Streptophyta</taxon>
        <taxon>Embryophyta</taxon>
        <taxon>Tracheophyta</taxon>
        <taxon>Spermatophyta</taxon>
        <taxon>Magnoliopsida</taxon>
        <taxon>Liliopsida</taxon>
        <taxon>Poales</taxon>
        <taxon>Poaceae</taxon>
        <taxon>BOP clade</taxon>
        <taxon>Oryzoideae</taxon>
        <taxon>Oryzeae</taxon>
        <taxon>Zizaniinae</taxon>
        <taxon>Zizania</taxon>
    </lineage>
</organism>
<evidence type="ECO:0000313" key="3">
    <source>
        <dbReference type="Proteomes" id="UP000729402"/>
    </source>
</evidence>